<gene>
    <name evidence="1" type="ORF">DRP53_05510</name>
</gene>
<proteinExistence type="predicted"/>
<accession>A0A660SHT4</accession>
<comment type="caution">
    <text evidence="1">The sequence shown here is derived from an EMBL/GenBank/DDBJ whole genome shotgun (WGS) entry which is preliminary data.</text>
</comment>
<dbReference type="Proteomes" id="UP000268469">
    <property type="component" value="Unassembled WGS sequence"/>
</dbReference>
<dbReference type="EMBL" id="QNBE01000044">
    <property type="protein sequence ID" value="RKX70277.1"/>
    <property type="molecule type" value="Genomic_DNA"/>
</dbReference>
<reference evidence="1 2" key="1">
    <citation type="submission" date="2018-06" db="EMBL/GenBank/DDBJ databases">
        <title>Extensive metabolic versatility and redundancy in microbially diverse, dynamic hydrothermal sediments.</title>
        <authorList>
            <person name="Dombrowski N."/>
            <person name="Teske A."/>
            <person name="Baker B.J."/>
        </authorList>
    </citation>
    <scope>NUCLEOTIDE SEQUENCE [LARGE SCALE GENOMIC DNA]</scope>
    <source>
        <strain evidence="1">B36_G15</strain>
    </source>
</reference>
<evidence type="ECO:0000313" key="2">
    <source>
        <dbReference type="Proteomes" id="UP000268469"/>
    </source>
</evidence>
<evidence type="ECO:0000313" key="1">
    <source>
        <dbReference type="EMBL" id="RKX70277.1"/>
    </source>
</evidence>
<dbReference type="AlphaFoldDB" id="A0A660SHT4"/>
<protein>
    <submittedName>
        <fullName evidence="1">Uncharacterized protein</fullName>
    </submittedName>
</protein>
<organism evidence="1 2">
    <name type="scientific">candidate division WOR-3 bacterium</name>
    <dbReference type="NCBI Taxonomy" id="2052148"/>
    <lineage>
        <taxon>Bacteria</taxon>
        <taxon>Bacteria division WOR-3</taxon>
    </lineage>
</organism>
<sequence>MIIAIVIILVLLALMITLRSIMVNVRRKLSIRVSERFAKEDILLQSLDANFFGFKSKGKKQIRGNGALVLTREELWFSRVLPQMEISIPIRNIRTVKLVRSHLGKTVFRPLLLVEFFHRGREDAIAWLVKNPEEWQKKIEELRRQDGYFG</sequence>
<name>A0A660SHT4_UNCW3</name>